<dbReference type="Gene3D" id="3.40.50.720">
    <property type="entry name" value="NAD(P)-binding Rossmann-like Domain"/>
    <property type="match status" value="1"/>
</dbReference>
<dbReference type="InterPro" id="IPR013332">
    <property type="entry name" value="KPR_N"/>
</dbReference>
<evidence type="ECO:0000259" key="1">
    <source>
        <dbReference type="Pfam" id="PF02558"/>
    </source>
</evidence>
<gene>
    <name evidence="2" type="ORF">B0H99_102164</name>
</gene>
<dbReference type="InterPro" id="IPR036291">
    <property type="entry name" value="NAD(P)-bd_dom_sf"/>
</dbReference>
<name>A0A2P8H5K9_9BACL</name>
<dbReference type="Proteomes" id="UP000242682">
    <property type="component" value="Unassembled WGS sequence"/>
</dbReference>
<organism evidence="2 3">
    <name type="scientific">Planomicrobium soli</name>
    <dbReference type="NCBI Taxonomy" id="1176648"/>
    <lineage>
        <taxon>Bacteria</taxon>
        <taxon>Bacillati</taxon>
        <taxon>Bacillota</taxon>
        <taxon>Bacilli</taxon>
        <taxon>Bacillales</taxon>
        <taxon>Caryophanaceae</taxon>
        <taxon>Planomicrobium</taxon>
    </lineage>
</organism>
<reference evidence="2 3" key="1">
    <citation type="submission" date="2018-03" db="EMBL/GenBank/DDBJ databases">
        <title>Genomic Encyclopedia of Type Strains, Phase III (KMG-III): the genomes of soil and plant-associated and newly described type strains.</title>
        <authorList>
            <person name="Whitman W."/>
        </authorList>
    </citation>
    <scope>NUCLEOTIDE SEQUENCE [LARGE SCALE GENOMIC DNA]</scope>
    <source>
        <strain evidence="2 3">CGMCC 1.12259</strain>
    </source>
</reference>
<proteinExistence type="predicted"/>
<feature type="domain" description="Ketopantoate reductase N-terminal" evidence="1">
    <location>
        <begin position="5"/>
        <end position="126"/>
    </location>
</feature>
<protein>
    <submittedName>
        <fullName evidence="2">2-dehydropantoate 2-reductase</fullName>
    </submittedName>
</protein>
<dbReference type="OrthoDB" id="9793586at2"/>
<dbReference type="EMBL" id="PYAT01000002">
    <property type="protein sequence ID" value="PSL41480.1"/>
    <property type="molecule type" value="Genomic_DNA"/>
</dbReference>
<evidence type="ECO:0000313" key="2">
    <source>
        <dbReference type="EMBL" id="PSL41480.1"/>
    </source>
</evidence>
<dbReference type="SUPFAM" id="SSF51735">
    <property type="entry name" value="NAD(P)-binding Rossmann-fold domains"/>
    <property type="match status" value="1"/>
</dbReference>
<dbReference type="Pfam" id="PF02558">
    <property type="entry name" value="ApbA"/>
    <property type="match status" value="1"/>
</dbReference>
<accession>A0A2P8H5K9</accession>
<dbReference type="AlphaFoldDB" id="A0A2P8H5K9"/>
<sequence length="353" mass="39552">MKKKILIYGVGPFGSLFAERLSEAGHAVSILDHGQRQEDLKKYGIVIEDVSTKEQTVIRLPVVDHLGEEDFYDLVIIPVRKNRISSILPSLAANHKVSTFLFMMNNAAGQNELVAALGQERVMIGFPLPGGYLDGHIVRMLPVNDKKPITLPIGEPDGRVTQRMRDAAEILNSMRGYQTEIRRDMDAWLKTHVALLVPTFVPAVYACNMEAKHFAETRDARVLSVRALHEAFRALESAGVHLSPPGIKRLKYVPEPIFVFLLSKLAKTETFHNAVEDLKTKPDEIKHLANEFFELIQTSPVEMPAINQLTAYIFQNQEPMTSGQKDIPLNWKGVYGILAALTVAAGMYRMIRK</sequence>
<keyword evidence="3" id="KW-1185">Reference proteome</keyword>
<dbReference type="RefSeq" id="WP_106532173.1">
    <property type="nucleotide sequence ID" value="NZ_PYAT01000002.1"/>
</dbReference>
<evidence type="ECO:0000313" key="3">
    <source>
        <dbReference type="Proteomes" id="UP000242682"/>
    </source>
</evidence>
<comment type="caution">
    <text evidence="2">The sequence shown here is derived from an EMBL/GenBank/DDBJ whole genome shotgun (WGS) entry which is preliminary data.</text>
</comment>